<evidence type="ECO:0000313" key="3">
    <source>
        <dbReference type="EMBL" id="KAJ6224341.1"/>
    </source>
</evidence>
<evidence type="ECO:0000313" key="4">
    <source>
        <dbReference type="Proteomes" id="UP001142055"/>
    </source>
</evidence>
<feature type="signal peptide" evidence="2">
    <location>
        <begin position="1"/>
        <end position="21"/>
    </location>
</feature>
<feature type="compositionally biased region" description="Polar residues" evidence="1">
    <location>
        <begin position="48"/>
        <end position="63"/>
    </location>
</feature>
<feature type="compositionally biased region" description="Polar residues" evidence="1">
    <location>
        <begin position="168"/>
        <end position="193"/>
    </location>
</feature>
<feature type="region of interest" description="Disordered" evidence="1">
    <location>
        <begin position="146"/>
        <end position="193"/>
    </location>
</feature>
<dbReference type="AlphaFoldDB" id="A0A9Q0ME85"/>
<organism evidence="3 4">
    <name type="scientific">Blomia tropicalis</name>
    <name type="common">Mite</name>
    <dbReference type="NCBI Taxonomy" id="40697"/>
    <lineage>
        <taxon>Eukaryota</taxon>
        <taxon>Metazoa</taxon>
        <taxon>Ecdysozoa</taxon>
        <taxon>Arthropoda</taxon>
        <taxon>Chelicerata</taxon>
        <taxon>Arachnida</taxon>
        <taxon>Acari</taxon>
        <taxon>Acariformes</taxon>
        <taxon>Sarcoptiformes</taxon>
        <taxon>Astigmata</taxon>
        <taxon>Glycyphagoidea</taxon>
        <taxon>Echimyopodidae</taxon>
        <taxon>Blomia</taxon>
    </lineage>
</organism>
<dbReference type="EMBL" id="JAPWDV010000001">
    <property type="protein sequence ID" value="KAJ6224341.1"/>
    <property type="molecule type" value="Genomic_DNA"/>
</dbReference>
<protein>
    <submittedName>
        <fullName evidence="3">Uncharacterized protein</fullName>
    </submittedName>
</protein>
<feature type="region of interest" description="Disordered" evidence="1">
    <location>
        <begin position="48"/>
        <end position="84"/>
    </location>
</feature>
<evidence type="ECO:0000256" key="1">
    <source>
        <dbReference type="SAM" id="MobiDB-lite"/>
    </source>
</evidence>
<comment type="caution">
    <text evidence="3">The sequence shown here is derived from an EMBL/GenBank/DDBJ whole genome shotgun (WGS) entry which is preliminary data.</text>
</comment>
<keyword evidence="2" id="KW-0732">Signal</keyword>
<dbReference type="Proteomes" id="UP001142055">
    <property type="component" value="Chromosome 1"/>
</dbReference>
<gene>
    <name evidence="3" type="ORF">RDWZM_002886</name>
</gene>
<feature type="region of interest" description="Disordered" evidence="1">
    <location>
        <begin position="110"/>
        <end position="129"/>
    </location>
</feature>
<keyword evidence="4" id="KW-1185">Reference proteome</keyword>
<proteinExistence type="predicted"/>
<reference evidence="3" key="1">
    <citation type="submission" date="2022-12" db="EMBL/GenBank/DDBJ databases">
        <title>Genome assemblies of Blomia tropicalis.</title>
        <authorList>
            <person name="Cui Y."/>
        </authorList>
    </citation>
    <scope>NUCLEOTIDE SEQUENCE</scope>
    <source>
        <tissue evidence="3">Adult mites</tissue>
    </source>
</reference>
<feature type="chain" id="PRO_5040293594" evidence="2">
    <location>
        <begin position="22"/>
        <end position="193"/>
    </location>
</feature>
<name>A0A9Q0ME85_BLOTA</name>
<evidence type="ECO:0000256" key="2">
    <source>
        <dbReference type="SAM" id="SignalP"/>
    </source>
</evidence>
<accession>A0A9Q0ME85</accession>
<sequence length="193" mass="20946">MFNHLCLVLFLNASSIPSSESSKSGRSGFNLFKSSSKITNSYSVTNLTNTNRQQTPATSSPNLASELLNDPSDNNNSGIYESRDIGKVNETNVKSSNQLYSSSPIIKSKSTSTIAVNESSNTTNNGSSKLLNSIKKERTSTNLSIKSIDSSTSRRAHKHQADYKSSRPKSSGTMPFQWSSTEDTTIQSNSDDV</sequence>